<evidence type="ECO:0000256" key="3">
    <source>
        <dbReference type="ARBA" id="ARBA00022475"/>
    </source>
</evidence>
<evidence type="ECO:0000256" key="2">
    <source>
        <dbReference type="ARBA" id="ARBA00022448"/>
    </source>
</evidence>
<evidence type="ECO:0000256" key="8">
    <source>
        <dbReference type="ARBA" id="ARBA00023136"/>
    </source>
</evidence>
<dbReference type="GO" id="GO:0005886">
    <property type="term" value="C:plasma membrane"/>
    <property type="evidence" value="ECO:0007669"/>
    <property type="project" value="UniProtKB-SubCell"/>
</dbReference>
<dbReference type="STRING" id="187101.VC03_02200"/>
<feature type="transmembrane region" description="Helical" evidence="9">
    <location>
        <begin position="181"/>
        <end position="201"/>
    </location>
</feature>
<name>A0A0E3ZC17_9FUSO</name>
<dbReference type="HOGENOM" id="CLU_069101_3_0_0"/>
<dbReference type="Proteomes" id="UP000033103">
    <property type="component" value="Chromosome"/>
</dbReference>
<dbReference type="EMBL" id="CP011280">
    <property type="protein sequence ID" value="AKC95362.1"/>
    <property type="molecule type" value="Genomic_DNA"/>
</dbReference>
<accession>A0A0E3ZC17</accession>
<keyword evidence="7 9" id="KW-1133">Transmembrane helix</keyword>
<evidence type="ECO:0000313" key="11">
    <source>
        <dbReference type="Proteomes" id="UP000033103"/>
    </source>
</evidence>
<keyword evidence="2" id="KW-0813">Transport</keyword>
<dbReference type="AlphaFoldDB" id="A0A0E3ZC17"/>
<protein>
    <submittedName>
        <fullName evidence="10">PTS sorbose-specific transporter subunit IIC</fullName>
    </submittedName>
</protein>
<dbReference type="KEGG" id="sns:VC03_02200"/>
<comment type="subcellular location">
    <subcellularLocation>
        <location evidence="1">Cell membrane</location>
        <topology evidence="1">Multi-pass membrane protein</topology>
    </subcellularLocation>
</comment>
<reference evidence="10 11" key="1">
    <citation type="journal article" date="2012" name="BMC Genomics">
        <title>Genomic sequence analysis and characterization of Sneathia amnii sp. nov.</title>
        <authorList>
            <consortium name="Vaginal Microbiome Consortium (additional members)"/>
            <person name="Harwich M.D.Jr."/>
            <person name="Serrano M.G."/>
            <person name="Fettweis J.M."/>
            <person name="Alves J.M."/>
            <person name="Reimers M.A."/>
            <person name="Buck G.A."/>
            <person name="Jefferson K.K."/>
        </authorList>
    </citation>
    <scope>NUCLEOTIDE SEQUENCE [LARGE SCALE GENOMIC DNA]</scope>
    <source>
        <strain evidence="10 11">SN35</strain>
    </source>
</reference>
<dbReference type="RefSeq" id="WP_046328468.1">
    <property type="nucleotide sequence ID" value="NZ_CAUPIC010000004.1"/>
</dbReference>
<evidence type="ECO:0000256" key="6">
    <source>
        <dbReference type="ARBA" id="ARBA00022692"/>
    </source>
</evidence>
<keyword evidence="3" id="KW-1003">Cell membrane</keyword>
<evidence type="ECO:0000256" key="7">
    <source>
        <dbReference type="ARBA" id="ARBA00022989"/>
    </source>
</evidence>
<evidence type="ECO:0000256" key="1">
    <source>
        <dbReference type="ARBA" id="ARBA00004651"/>
    </source>
</evidence>
<feature type="transmembrane region" description="Helical" evidence="9">
    <location>
        <begin position="78"/>
        <end position="97"/>
    </location>
</feature>
<feature type="transmembrane region" description="Helical" evidence="9">
    <location>
        <begin position="103"/>
        <end position="124"/>
    </location>
</feature>
<dbReference type="GO" id="GO:0009401">
    <property type="term" value="P:phosphoenolpyruvate-dependent sugar phosphotransferase system"/>
    <property type="evidence" value="ECO:0007669"/>
    <property type="project" value="UniProtKB-KW"/>
</dbReference>
<gene>
    <name evidence="10" type="ORF">VC03_02200</name>
</gene>
<feature type="transmembrane region" description="Helical" evidence="9">
    <location>
        <begin position="145"/>
        <end position="169"/>
    </location>
</feature>
<dbReference type="InterPro" id="IPR050303">
    <property type="entry name" value="GatZ_KbaZ_carbometab"/>
</dbReference>
<feature type="transmembrane region" description="Helical" evidence="9">
    <location>
        <begin position="41"/>
        <end position="66"/>
    </location>
</feature>
<proteinExistence type="predicted"/>
<evidence type="ECO:0000256" key="4">
    <source>
        <dbReference type="ARBA" id="ARBA00022597"/>
    </source>
</evidence>
<dbReference type="PANTHER" id="PTHR32502">
    <property type="entry name" value="N-ACETYLGALACTOSAMINE PERMEASE II COMPONENT-RELATED"/>
    <property type="match status" value="1"/>
</dbReference>
<evidence type="ECO:0000256" key="5">
    <source>
        <dbReference type="ARBA" id="ARBA00022683"/>
    </source>
</evidence>
<keyword evidence="6 9" id="KW-0812">Transmembrane</keyword>
<keyword evidence="5" id="KW-0598">Phosphotransferase system</keyword>
<evidence type="ECO:0000313" key="10">
    <source>
        <dbReference type="EMBL" id="AKC95362.1"/>
    </source>
</evidence>
<evidence type="ECO:0000256" key="9">
    <source>
        <dbReference type="SAM" id="Phobius"/>
    </source>
</evidence>
<dbReference type="Pfam" id="PF03609">
    <property type="entry name" value="EII-Sor"/>
    <property type="match status" value="1"/>
</dbReference>
<dbReference type="InterPro" id="IPR004700">
    <property type="entry name" value="PTS_IIC_man"/>
</dbReference>
<dbReference type="PANTHER" id="PTHR32502:SF8">
    <property type="entry name" value="N-ACETYLGALACTOSAMINE PERMEASE IIC COMPONENT 1"/>
    <property type="match status" value="1"/>
</dbReference>
<feature type="transmembrane region" description="Helical" evidence="9">
    <location>
        <begin position="213"/>
        <end position="243"/>
    </location>
</feature>
<sequence>MSLLQAFLIGIFAYLGCKRTPWFFGITGGWNMIGRPLVAGLIVGIILGDVTNGIIAGAMVQALFIGQITPGGAMPADVNWASYIGIPLALAAGGGGAEAVALSVPLSLLGLGVFNFIMTINTYFPLLGDKAASKGDGRGIHRATYLAAVPSAILRIGSAFLICYFGTPFAESLISAMPSQVLHFFEVAGRMLPAIGFAMLLKQSLSKTWMIVLFLLGWVLMISTSMTITALATFALAIAFIFVKSEGNSQNIVTNVDNNTLNVEDDCYED</sequence>
<dbReference type="PROSITE" id="PS51106">
    <property type="entry name" value="PTS_EIIC_TYPE_4"/>
    <property type="match status" value="1"/>
</dbReference>
<organism evidence="10 11">
    <name type="scientific">Sneathia vaginalis</name>
    <dbReference type="NCBI Taxonomy" id="187101"/>
    <lineage>
        <taxon>Bacteria</taxon>
        <taxon>Fusobacteriati</taxon>
        <taxon>Fusobacteriota</taxon>
        <taxon>Fusobacteriia</taxon>
        <taxon>Fusobacteriales</taxon>
        <taxon>Leptotrichiaceae</taxon>
        <taxon>Sneathia</taxon>
    </lineage>
</organism>
<dbReference type="OrthoDB" id="9815089at2"/>
<keyword evidence="8 9" id="KW-0472">Membrane</keyword>
<dbReference type="PATRIC" id="fig|1069640.6.peg.420"/>
<keyword evidence="11" id="KW-1185">Reference proteome</keyword>
<keyword evidence="4" id="KW-0762">Sugar transport</keyword>